<dbReference type="EMBL" id="QICM01000009">
    <property type="protein sequence ID" value="PXV66960.1"/>
    <property type="molecule type" value="Genomic_DNA"/>
</dbReference>
<proteinExistence type="predicted"/>
<dbReference type="AlphaFoldDB" id="A0A1G6MER0"/>
<evidence type="ECO:0000313" key="4">
    <source>
        <dbReference type="EMBL" id="SDF10280.1"/>
    </source>
</evidence>
<evidence type="ECO:0000313" key="9">
    <source>
        <dbReference type="Proteomes" id="UP000198612"/>
    </source>
</evidence>
<dbReference type="Proteomes" id="UP000198945">
    <property type="component" value="Unassembled WGS sequence"/>
</dbReference>
<evidence type="ECO:0000256" key="1">
    <source>
        <dbReference type="SAM" id="Phobius"/>
    </source>
</evidence>
<dbReference type="RefSeq" id="WP_089655450.1">
    <property type="nucleotide sequence ID" value="NZ_FMYT01000008.1"/>
</dbReference>
<dbReference type="EMBL" id="FMYT01000008">
    <property type="protein sequence ID" value="SDC53466.1"/>
    <property type="molecule type" value="Genomic_DNA"/>
</dbReference>
<organism evidence="3 15">
    <name type="scientific">Halanaerobium congolense</name>
    <dbReference type="NCBI Taxonomy" id="54121"/>
    <lineage>
        <taxon>Bacteria</taxon>
        <taxon>Bacillati</taxon>
        <taxon>Bacillota</taxon>
        <taxon>Clostridia</taxon>
        <taxon>Halanaerobiales</taxon>
        <taxon>Halanaerobiaceae</taxon>
        <taxon>Halanaerobium</taxon>
    </lineage>
</organism>
<evidence type="ECO:0000313" key="3">
    <source>
        <dbReference type="EMBL" id="SDC53466.1"/>
    </source>
</evidence>
<keyword evidence="1" id="KW-0812">Transmembrane</keyword>
<dbReference type="Proteomes" id="UP000247389">
    <property type="component" value="Unassembled WGS sequence"/>
</dbReference>
<dbReference type="EMBL" id="FNBJ01000006">
    <property type="protein sequence ID" value="SDF10280.1"/>
    <property type="molecule type" value="Genomic_DNA"/>
</dbReference>
<sequence length="162" mass="18306">MDKLKSGILLITIGIFMLLNTFDLVSDNIFLYLLSAGFLISYILLGGRKHYRNIGFLMPASILTSIALATDLQRIDFINNLGGGVFFILLGMSFLIILIHSSAFENWDWPLYPGGSLIIFGLFVIFIDNSQFMQNLNYLNYLIPIVLIGVGALLIYFRQNKR</sequence>
<dbReference type="Proteomes" id="UP000199519">
    <property type="component" value="Unassembled WGS sequence"/>
</dbReference>
<dbReference type="Proteomes" id="UP000198612">
    <property type="component" value="Unassembled WGS sequence"/>
</dbReference>
<dbReference type="EMBL" id="FOHG01000007">
    <property type="protein sequence ID" value="SES82305.1"/>
    <property type="molecule type" value="Genomic_DNA"/>
</dbReference>
<evidence type="ECO:0000313" key="6">
    <source>
        <dbReference type="EMBL" id="SES82305.1"/>
    </source>
</evidence>
<dbReference type="Proteomes" id="UP000324896">
    <property type="component" value="Unassembled WGS sequence"/>
</dbReference>
<dbReference type="Proteomes" id="UP000295758">
    <property type="component" value="Unassembled WGS sequence"/>
</dbReference>
<keyword evidence="11" id="KW-1185">Reference proteome</keyword>
<evidence type="ECO:0000313" key="12">
    <source>
        <dbReference type="Proteomes" id="UP000247389"/>
    </source>
</evidence>
<dbReference type="EMBL" id="SOEF01000007">
    <property type="protein sequence ID" value="TDX45502.1"/>
    <property type="molecule type" value="Genomic_DNA"/>
</dbReference>
<evidence type="ECO:0000313" key="15">
    <source>
        <dbReference type="Proteomes" id="UP000324896"/>
    </source>
</evidence>
<evidence type="ECO:0000313" key="14">
    <source>
        <dbReference type="Proteomes" id="UP000295758"/>
    </source>
</evidence>
<evidence type="ECO:0000313" key="2">
    <source>
        <dbReference type="EMBL" id="PXV66960.1"/>
    </source>
</evidence>
<keyword evidence="1" id="KW-1133">Transmembrane helix</keyword>
<feature type="transmembrane region" description="Helical" evidence="1">
    <location>
        <begin position="7"/>
        <end position="23"/>
    </location>
</feature>
<reference evidence="9 11" key="1">
    <citation type="submission" date="2016-10" db="EMBL/GenBank/DDBJ databases">
        <authorList>
            <person name="Varghese N."/>
            <person name="Submissions S."/>
        </authorList>
    </citation>
    <scope>NUCLEOTIDE SEQUENCE [LARGE SCALE GENOMIC DNA]</scope>
    <source>
        <strain evidence="3 15">WG10</strain>
        <strain evidence="4 11">WG2</strain>
        <strain evidence="6 9">WG5</strain>
    </source>
</reference>
<dbReference type="Proteomes" id="UP000295472">
    <property type="component" value="Unassembled WGS sequence"/>
</dbReference>
<reference evidence="5 10" key="2">
    <citation type="submission" date="2016-10" db="EMBL/GenBank/DDBJ databases">
        <authorList>
            <person name="de Groot N.N."/>
        </authorList>
    </citation>
    <scope>NUCLEOTIDE SEQUENCE [LARGE SCALE GENOMIC DNA]</scope>
    <source>
        <strain evidence="5 10">WG7</strain>
    </source>
</reference>
<dbReference type="GeneID" id="57012226"/>
<feature type="transmembrane region" description="Helical" evidence="1">
    <location>
        <begin position="111"/>
        <end position="127"/>
    </location>
</feature>
<feature type="transmembrane region" description="Helical" evidence="1">
    <location>
        <begin position="81"/>
        <end position="99"/>
    </location>
</feature>
<reference evidence="8 13" key="4">
    <citation type="submission" date="2019-03" db="EMBL/GenBank/DDBJ databases">
        <title>Subsurface microbial communities from deep shales in Ohio and West Virginia, USA.</title>
        <authorList>
            <person name="Wrighton K."/>
        </authorList>
    </citation>
    <scope>NUCLEOTIDE SEQUENCE [LARGE SCALE GENOMIC DNA]</scope>
    <source>
        <strain evidence="8 13">DSMZ 11287</strain>
        <strain evidence="2 12">MSL28</strain>
    </source>
</reference>
<reference evidence="7 14" key="3">
    <citation type="submission" date="2019-03" db="EMBL/GenBank/DDBJ databases">
        <title>Deep subsurface shale carbon reservoir microbial communities from Ohio and West Virginia, USA.</title>
        <authorList>
            <person name="Wrighton K."/>
        </authorList>
    </citation>
    <scope>NUCLEOTIDE SEQUENCE [LARGE SCALE GENOMIC DNA]</scope>
    <source>
        <strain evidence="7 14">UTICA-S4D12</strain>
    </source>
</reference>
<evidence type="ECO:0000313" key="11">
    <source>
        <dbReference type="Proteomes" id="UP000199519"/>
    </source>
</evidence>
<feature type="transmembrane region" description="Helical" evidence="1">
    <location>
        <begin position="139"/>
        <end position="157"/>
    </location>
</feature>
<evidence type="ECO:0000313" key="7">
    <source>
        <dbReference type="EMBL" id="TDS27910.1"/>
    </source>
</evidence>
<name>A0A1G6MER0_9FIRM</name>
<dbReference type="EMBL" id="SOAA01000024">
    <property type="protein sequence ID" value="TDS27910.1"/>
    <property type="molecule type" value="Genomic_DNA"/>
</dbReference>
<gene>
    <name evidence="7" type="ORF">BY453_12430</name>
    <name evidence="8" type="ORF">C7954_10769</name>
    <name evidence="2" type="ORF">C8C78_10910</name>
    <name evidence="3" type="ORF">SAMN04488597_10830</name>
    <name evidence="4" type="ORF">SAMN04488598_10642</name>
    <name evidence="6" type="ORF">SAMN04515652_10761</name>
    <name evidence="5" type="ORF">SAMN04515654_105140</name>
</gene>
<protein>
    <recommendedName>
        <fullName evidence="16">DUF5668 domain-containing protein</fullName>
    </recommendedName>
</protein>
<keyword evidence="1" id="KW-0472">Membrane</keyword>
<feature type="transmembrane region" description="Helical" evidence="1">
    <location>
        <begin position="29"/>
        <end position="47"/>
    </location>
</feature>
<evidence type="ECO:0008006" key="16">
    <source>
        <dbReference type="Google" id="ProtNLM"/>
    </source>
</evidence>
<accession>A0A1G6MER0</accession>
<evidence type="ECO:0000313" key="10">
    <source>
        <dbReference type="Proteomes" id="UP000198945"/>
    </source>
</evidence>
<evidence type="ECO:0000313" key="13">
    <source>
        <dbReference type="Proteomes" id="UP000295472"/>
    </source>
</evidence>
<evidence type="ECO:0000313" key="8">
    <source>
        <dbReference type="EMBL" id="TDX45502.1"/>
    </source>
</evidence>
<evidence type="ECO:0000313" key="5">
    <source>
        <dbReference type="EMBL" id="SDI39703.1"/>
    </source>
</evidence>
<dbReference type="EMBL" id="FNEH01000005">
    <property type="protein sequence ID" value="SDI39703.1"/>
    <property type="molecule type" value="Genomic_DNA"/>
</dbReference>